<proteinExistence type="predicted"/>
<dbReference type="AlphaFoldDB" id="A0AAD7JZS1"/>
<evidence type="ECO:0000313" key="1">
    <source>
        <dbReference type="EMBL" id="KAJ7773991.1"/>
    </source>
</evidence>
<accession>A0AAD7JZS1</accession>
<name>A0AAD7JZS1_9AGAR</name>
<dbReference type="Proteomes" id="UP001215598">
    <property type="component" value="Unassembled WGS sequence"/>
</dbReference>
<dbReference type="EMBL" id="JARKIB010000012">
    <property type="protein sequence ID" value="KAJ7773991.1"/>
    <property type="molecule type" value="Genomic_DNA"/>
</dbReference>
<evidence type="ECO:0000313" key="2">
    <source>
        <dbReference type="Proteomes" id="UP001215598"/>
    </source>
</evidence>
<sequence length="152" mass="16202">MSRQQSSSPLDPLASGSNRAAAETTLATFPKPSLPGVSHDDITSMKNVHCVAGELTARTPKINFLVLTPGCSRCRKVRLIARPWESAGVGQRAALSPVGSGAGGSRNNTNTRGLRNRNSHLLFARAHLRLPASASTSTRWILVLVADAPFKY</sequence>
<protein>
    <submittedName>
        <fullName evidence="1">Uncharacterized protein</fullName>
    </submittedName>
</protein>
<reference evidence="1" key="1">
    <citation type="submission" date="2023-03" db="EMBL/GenBank/DDBJ databases">
        <title>Massive genome expansion in bonnet fungi (Mycena s.s.) driven by repeated elements and novel gene families across ecological guilds.</title>
        <authorList>
            <consortium name="Lawrence Berkeley National Laboratory"/>
            <person name="Harder C.B."/>
            <person name="Miyauchi S."/>
            <person name="Viragh M."/>
            <person name="Kuo A."/>
            <person name="Thoen E."/>
            <person name="Andreopoulos B."/>
            <person name="Lu D."/>
            <person name="Skrede I."/>
            <person name="Drula E."/>
            <person name="Henrissat B."/>
            <person name="Morin E."/>
            <person name="Kohler A."/>
            <person name="Barry K."/>
            <person name="LaButti K."/>
            <person name="Morin E."/>
            <person name="Salamov A."/>
            <person name="Lipzen A."/>
            <person name="Mereny Z."/>
            <person name="Hegedus B."/>
            <person name="Baldrian P."/>
            <person name="Stursova M."/>
            <person name="Weitz H."/>
            <person name="Taylor A."/>
            <person name="Grigoriev I.V."/>
            <person name="Nagy L.G."/>
            <person name="Martin F."/>
            <person name="Kauserud H."/>
        </authorList>
    </citation>
    <scope>NUCLEOTIDE SEQUENCE</scope>
    <source>
        <strain evidence="1">CBHHK182m</strain>
    </source>
</reference>
<gene>
    <name evidence="1" type="ORF">B0H16DRAFT_1408751</name>
</gene>
<comment type="caution">
    <text evidence="1">The sequence shown here is derived from an EMBL/GenBank/DDBJ whole genome shotgun (WGS) entry which is preliminary data.</text>
</comment>
<organism evidence="1 2">
    <name type="scientific">Mycena metata</name>
    <dbReference type="NCBI Taxonomy" id="1033252"/>
    <lineage>
        <taxon>Eukaryota</taxon>
        <taxon>Fungi</taxon>
        <taxon>Dikarya</taxon>
        <taxon>Basidiomycota</taxon>
        <taxon>Agaricomycotina</taxon>
        <taxon>Agaricomycetes</taxon>
        <taxon>Agaricomycetidae</taxon>
        <taxon>Agaricales</taxon>
        <taxon>Marasmiineae</taxon>
        <taxon>Mycenaceae</taxon>
        <taxon>Mycena</taxon>
    </lineage>
</organism>
<keyword evidence="2" id="KW-1185">Reference proteome</keyword>